<gene>
    <name evidence="4" type="ORF">QE152_g18942</name>
    <name evidence="3" type="ORF">QE152_g21922</name>
    <name evidence="2" type="ORF">QE152_g36173</name>
</gene>
<feature type="region of interest" description="Disordered" evidence="1">
    <location>
        <begin position="1"/>
        <end position="37"/>
    </location>
</feature>
<name>A0AAW1KZI3_POPJA</name>
<comment type="caution">
    <text evidence="4">The sequence shown here is derived from an EMBL/GenBank/DDBJ whole genome shotgun (WGS) entry which is preliminary data.</text>
</comment>
<protein>
    <submittedName>
        <fullName evidence="4">Uncharacterized protein</fullName>
    </submittedName>
</protein>
<keyword evidence="5" id="KW-1185">Reference proteome</keyword>
<organism evidence="4 5">
    <name type="scientific">Popillia japonica</name>
    <name type="common">Japanese beetle</name>
    <dbReference type="NCBI Taxonomy" id="7064"/>
    <lineage>
        <taxon>Eukaryota</taxon>
        <taxon>Metazoa</taxon>
        <taxon>Ecdysozoa</taxon>
        <taxon>Arthropoda</taxon>
        <taxon>Hexapoda</taxon>
        <taxon>Insecta</taxon>
        <taxon>Pterygota</taxon>
        <taxon>Neoptera</taxon>
        <taxon>Endopterygota</taxon>
        <taxon>Coleoptera</taxon>
        <taxon>Polyphaga</taxon>
        <taxon>Scarabaeiformia</taxon>
        <taxon>Scarabaeidae</taxon>
        <taxon>Rutelinae</taxon>
        <taxon>Popillia</taxon>
    </lineage>
</organism>
<dbReference type="EMBL" id="JASPKY010000634">
    <property type="protein sequence ID" value="KAK9687551.1"/>
    <property type="molecule type" value="Genomic_DNA"/>
</dbReference>
<evidence type="ECO:0000313" key="3">
    <source>
        <dbReference type="EMBL" id="KAK9720733.1"/>
    </source>
</evidence>
<evidence type="ECO:0000256" key="1">
    <source>
        <dbReference type="SAM" id="MobiDB-lite"/>
    </source>
</evidence>
<sequence length="73" mass="8489">MKAARTRSINYTTAEKENDQEPPQTSSHTSRRRPTAVKTFTSSALGEMYEQLVQKKLEYAECLNREHELRCEL</sequence>
<reference evidence="4" key="1">
    <citation type="submission" date="2023-05" db="EMBL/GenBank/DDBJ databases">
        <authorList>
            <person name="Nardi F."/>
            <person name="Carapelli A."/>
            <person name="Cucini C."/>
        </authorList>
    </citation>
    <scope>NUCLEOTIDE SEQUENCE</scope>
    <source>
        <strain evidence="4">DMR45628</strain>
        <tissue evidence="4">Testes</tissue>
    </source>
</reference>
<accession>A0AAW1KZI3</accession>
<proteinExistence type="predicted"/>
<evidence type="ECO:0000313" key="2">
    <source>
        <dbReference type="EMBL" id="KAK9687551.1"/>
    </source>
</evidence>
<evidence type="ECO:0000313" key="4">
    <source>
        <dbReference type="EMBL" id="KAK9727923.1"/>
    </source>
</evidence>
<dbReference type="Proteomes" id="UP001458880">
    <property type="component" value="Unassembled WGS sequence"/>
</dbReference>
<reference evidence="4 5" key="2">
    <citation type="journal article" date="2024" name="BMC Genomics">
        <title>De novo assembly and annotation of Popillia japonica's genome with initial clues to its potential as an invasive pest.</title>
        <authorList>
            <person name="Cucini C."/>
            <person name="Boschi S."/>
            <person name="Funari R."/>
            <person name="Cardaioli E."/>
            <person name="Iannotti N."/>
            <person name="Marturano G."/>
            <person name="Paoli F."/>
            <person name="Bruttini M."/>
            <person name="Carapelli A."/>
            <person name="Frati F."/>
            <person name="Nardi F."/>
        </authorList>
    </citation>
    <scope>NUCLEOTIDE SEQUENCE [LARGE SCALE GENOMIC DNA]</scope>
    <source>
        <strain evidence="4">DMR45628</strain>
    </source>
</reference>
<dbReference type="EMBL" id="JASPKY010000207">
    <property type="protein sequence ID" value="KAK9720733.1"/>
    <property type="molecule type" value="Genomic_DNA"/>
</dbReference>
<dbReference type="AlphaFoldDB" id="A0AAW1KZI3"/>
<evidence type="ECO:0000313" key="5">
    <source>
        <dbReference type="Proteomes" id="UP001458880"/>
    </source>
</evidence>
<dbReference type="EMBL" id="JASPKY010000174">
    <property type="protein sequence ID" value="KAK9727923.1"/>
    <property type="molecule type" value="Genomic_DNA"/>
</dbReference>